<name>A0A9Q7UTZ4_9BURK</name>
<gene>
    <name evidence="2" type="ORF">CBM2636_11774</name>
</gene>
<dbReference type="AlphaFoldDB" id="A0A9Q7UTZ4"/>
<feature type="region of interest" description="Disordered" evidence="1">
    <location>
        <begin position="1"/>
        <end position="35"/>
    </location>
</feature>
<sequence>MAAGLRWGAGPHPGPSPACGEWEQTGPQDPQGLKSDAFRLGQTYHPYLDSSHPRAMPGFLTAKPGSFFFDPLIYLPIDSII</sequence>
<proteinExistence type="predicted"/>
<organism evidence="2 3">
    <name type="scientific">Cupriavidus taiwanensis</name>
    <dbReference type="NCBI Taxonomy" id="164546"/>
    <lineage>
        <taxon>Bacteria</taxon>
        <taxon>Pseudomonadati</taxon>
        <taxon>Pseudomonadota</taxon>
        <taxon>Betaproteobacteria</taxon>
        <taxon>Burkholderiales</taxon>
        <taxon>Burkholderiaceae</taxon>
        <taxon>Cupriavidus</taxon>
    </lineage>
</organism>
<protein>
    <submittedName>
        <fullName evidence="2">Uncharacterized protein</fullName>
    </submittedName>
</protein>
<dbReference type="Proteomes" id="UP000254259">
    <property type="component" value="Chromosome CBM2636"/>
</dbReference>
<evidence type="ECO:0000313" key="2">
    <source>
        <dbReference type="EMBL" id="SPD64751.1"/>
    </source>
</evidence>
<evidence type="ECO:0000313" key="3">
    <source>
        <dbReference type="Proteomes" id="UP000254259"/>
    </source>
</evidence>
<reference evidence="2 3" key="1">
    <citation type="submission" date="2018-01" db="EMBL/GenBank/DDBJ databases">
        <authorList>
            <person name="Clerissi C."/>
        </authorList>
    </citation>
    <scope>NUCLEOTIDE SEQUENCE [LARGE SCALE GENOMIC DNA]</scope>
    <source>
        <strain evidence="2">Cupriavidus taiwanensis SWF 66322</strain>
    </source>
</reference>
<accession>A0A9Q7UTZ4</accession>
<evidence type="ECO:0000256" key="1">
    <source>
        <dbReference type="SAM" id="MobiDB-lite"/>
    </source>
</evidence>
<dbReference type="EMBL" id="LT984813">
    <property type="protein sequence ID" value="SPD64751.1"/>
    <property type="molecule type" value="Genomic_DNA"/>
</dbReference>